<dbReference type="Pfam" id="PF02837">
    <property type="entry name" value="Glyco_hydro_2_N"/>
    <property type="match status" value="1"/>
</dbReference>
<dbReference type="GO" id="GO:0009341">
    <property type="term" value="C:beta-galactosidase complex"/>
    <property type="evidence" value="ECO:0007669"/>
    <property type="project" value="InterPro"/>
</dbReference>
<dbReference type="AlphaFoldDB" id="A0A9Q8P5N0"/>
<feature type="domain" description="Beta galactosidase small chain/" evidence="7">
    <location>
        <begin position="754"/>
        <end position="1037"/>
    </location>
</feature>
<dbReference type="SUPFAM" id="SSF51445">
    <property type="entry name" value="(Trans)glycosidases"/>
    <property type="match status" value="1"/>
</dbReference>
<gene>
    <name evidence="8" type="ORF">CLAFUR5_02565</name>
</gene>
<dbReference type="Gene3D" id="2.60.40.10">
    <property type="entry name" value="Immunoglobulins"/>
    <property type="match status" value="2"/>
</dbReference>
<protein>
    <recommendedName>
        <fullName evidence="3">beta-galactosidase</fullName>
        <ecNumber evidence="3">3.2.1.23</ecNumber>
    </recommendedName>
    <alternativeName>
        <fullName evidence="6">Lactase</fullName>
    </alternativeName>
</protein>
<dbReference type="Gene3D" id="2.70.98.10">
    <property type="match status" value="1"/>
</dbReference>
<dbReference type="Pfam" id="PF00703">
    <property type="entry name" value="Glyco_hydro_2"/>
    <property type="match status" value="1"/>
</dbReference>
<dbReference type="FunFam" id="3.20.20.80:FF:000018">
    <property type="entry name" value="Beta-galactosidase"/>
    <property type="match status" value="1"/>
</dbReference>
<dbReference type="OrthoDB" id="408320at2759"/>
<dbReference type="InterPro" id="IPR006104">
    <property type="entry name" value="Glyco_hydro_2_N"/>
</dbReference>
<evidence type="ECO:0000313" key="9">
    <source>
        <dbReference type="Proteomes" id="UP000756132"/>
    </source>
</evidence>
<dbReference type="Gene3D" id="3.20.20.80">
    <property type="entry name" value="Glycosidases"/>
    <property type="match status" value="1"/>
</dbReference>
<dbReference type="InterPro" id="IPR004199">
    <property type="entry name" value="B-gal_small/dom_5"/>
</dbReference>
<dbReference type="InterPro" id="IPR006102">
    <property type="entry name" value="Ig-like_GH2"/>
</dbReference>
<dbReference type="SUPFAM" id="SSF74650">
    <property type="entry name" value="Galactose mutarotase-like"/>
    <property type="match status" value="1"/>
</dbReference>
<dbReference type="Pfam" id="PF02836">
    <property type="entry name" value="Glyco_hydro_2_C"/>
    <property type="match status" value="1"/>
</dbReference>
<dbReference type="EC" id="3.2.1.23" evidence="3"/>
<dbReference type="EMBL" id="CP090164">
    <property type="protein sequence ID" value="UJO14173.1"/>
    <property type="molecule type" value="Genomic_DNA"/>
</dbReference>
<accession>A0A9Q8P5N0</accession>
<organism evidence="8 9">
    <name type="scientific">Passalora fulva</name>
    <name type="common">Tomato leaf mold</name>
    <name type="synonym">Cladosporium fulvum</name>
    <dbReference type="NCBI Taxonomy" id="5499"/>
    <lineage>
        <taxon>Eukaryota</taxon>
        <taxon>Fungi</taxon>
        <taxon>Dikarya</taxon>
        <taxon>Ascomycota</taxon>
        <taxon>Pezizomycotina</taxon>
        <taxon>Dothideomycetes</taxon>
        <taxon>Dothideomycetidae</taxon>
        <taxon>Mycosphaerellales</taxon>
        <taxon>Mycosphaerellaceae</taxon>
        <taxon>Fulvia</taxon>
    </lineage>
</organism>
<evidence type="ECO:0000256" key="4">
    <source>
        <dbReference type="ARBA" id="ARBA00022801"/>
    </source>
</evidence>
<evidence type="ECO:0000259" key="7">
    <source>
        <dbReference type="SMART" id="SM01038"/>
    </source>
</evidence>
<dbReference type="PANTHER" id="PTHR46323">
    <property type="entry name" value="BETA-GALACTOSIDASE"/>
    <property type="match status" value="1"/>
</dbReference>
<sequence>MGEMAQEADRPDWDNLSLLHRNALKPRANFHLYSTEDDALSRDVAKAKAQSLAGTWKFHLSDSPPKAPAGFENAAFDINDWKDIQVPGMWQRQGHGRGPHYTNVQFPFFVDPPHPPYTNNECGSYRTTFRVPEVLKDDQLRLRFEGVDSGFHVWVNGQEVGYSQGARDPSEFDITGLVDITAENTLAVRVYQFTDGSYIEDQDQWWLSGIFRDVFLLGFPKEACLEDLDVQTILDDDYRNATLKVQAKVHGTAEVQLRLLDSNKQEVVSASKKASGDAGQVECSLPVENPNKWTAETPYLYSLVLSVNGNQYTSHRVGFRQVELKDGLIKVNGKRVVFKGANRHEHHPHHGRSVPYDFMKNDLLLMKTHNLNAIRTSHQPSDPRLYDLCDELGIWVMDEADVECHGFETIADAALSPEDQTLPFFERQKLTRADAAKWTSDNPDWQHAYLDRAQQLVHRDKLHPSVVIWSLGNEAFYGRHHTAMRDWIKSYDPTRLIHYEPDLEAQHMDMHSRMYPHIDDIIKFAQDKSKNKPLVLCEFIHAMGTGPGNIKEYVDAFYEYEKLQGGWVWEWANHGLLTKTKDGKEFYGYGGDFGDHPNDYNFVMDGVLNSDHTPRSALIEYKKAVEPVQLVSSNDKVAKIINRLDFTTLDSLRCRFSVTHEGQEKVESGEVRIPDGIGPGQIASLELPSISSDLGSSEVLLDLQFTLREDAPWVKAGHEVALIQVPHRPISSVCLPRTKDQPKLQVEKSSTVLTISSKQSKWVLDVVQGHLSSWHKDGKAVITQPLEPTFYRALTDNDAPRDGKEWKAKFLHMATIHTRSSSSQANTGGTFSITFKQKFAPPVLSWSLNLQTEYLFSPSGTLQITIKGNPLGQNLPATLPRIGITFALPNSFQSIKWFGRGPGESYTDMKLSQPIGLHSVSSISSLWTDPEFPQECSNRTDTRWLEISSPETSITAQFLEKPDGKERHLFDFMASHYGVRDIDEAQHPFELEGQRQEDVVLRLDKAHHGLGTGSCGPKTLEKYALKTEPFEFSVVLY</sequence>
<dbReference type="SMART" id="SM01038">
    <property type="entry name" value="Bgal_small_N"/>
    <property type="match status" value="1"/>
</dbReference>
<dbReference type="Pfam" id="PF16353">
    <property type="entry name" value="LacZ_4"/>
    <property type="match status" value="1"/>
</dbReference>
<dbReference type="Pfam" id="PF02929">
    <property type="entry name" value="Bgal_small_N"/>
    <property type="match status" value="1"/>
</dbReference>
<dbReference type="Gene3D" id="2.60.120.260">
    <property type="entry name" value="Galactose-binding domain-like"/>
    <property type="match status" value="1"/>
</dbReference>
<name>A0A9Q8P5N0_PASFU</name>
<dbReference type="PRINTS" id="PR00132">
    <property type="entry name" value="GLHYDRLASE2"/>
</dbReference>
<evidence type="ECO:0000256" key="2">
    <source>
        <dbReference type="ARBA" id="ARBA00007401"/>
    </source>
</evidence>
<evidence type="ECO:0000256" key="6">
    <source>
        <dbReference type="ARBA" id="ARBA00032230"/>
    </source>
</evidence>
<dbReference type="PANTHER" id="PTHR46323:SF2">
    <property type="entry name" value="BETA-GALACTOSIDASE"/>
    <property type="match status" value="1"/>
</dbReference>
<dbReference type="InterPro" id="IPR036156">
    <property type="entry name" value="Beta-gal/glucu_dom_sf"/>
</dbReference>
<reference evidence="8" key="2">
    <citation type="journal article" date="2022" name="Microb. Genom.">
        <title>A chromosome-scale genome assembly of the tomato pathogen Cladosporium fulvum reveals a compartmentalized genome architecture and the presence of a dispensable chromosome.</title>
        <authorList>
            <person name="Zaccaron A.Z."/>
            <person name="Chen L.H."/>
            <person name="Samaras A."/>
            <person name="Stergiopoulos I."/>
        </authorList>
    </citation>
    <scope>NUCLEOTIDE SEQUENCE</scope>
    <source>
        <strain evidence="8">Race5_Kim</strain>
    </source>
</reference>
<keyword evidence="4" id="KW-0378">Hydrolase</keyword>
<reference evidence="8" key="1">
    <citation type="submission" date="2021-12" db="EMBL/GenBank/DDBJ databases">
        <authorList>
            <person name="Zaccaron A."/>
            <person name="Stergiopoulos I."/>
        </authorList>
    </citation>
    <scope>NUCLEOTIDE SEQUENCE</scope>
    <source>
        <strain evidence="8">Race5_Kim</strain>
    </source>
</reference>
<dbReference type="InterPro" id="IPR011013">
    <property type="entry name" value="Gal_mutarotase_sf_dom"/>
</dbReference>
<dbReference type="InterPro" id="IPR017853">
    <property type="entry name" value="GH"/>
</dbReference>
<dbReference type="InterPro" id="IPR014718">
    <property type="entry name" value="GH-type_carb-bd"/>
</dbReference>
<dbReference type="InterPro" id="IPR013783">
    <property type="entry name" value="Ig-like_fold"/>
</dbReference>
<dbReference type="GO" id="GO:0004565">
    <property type="term" value="F:beta-galactosidase activity"/>
    <property type="evidence" value="ECO:0007669"/>
    <property type="project" value="UniProtKB-EC"/>
</dbReference>
<dbReference type="GO" id="GO:0030246">
    <property type="term" value="F:carbohydrate binding"/>
    <property type="evidence" value="ECO:0007669"/>
    <property type="project" value="InterPro"/>
</dbReference>
<dbReference type="InterPro" id="IPR006103">
    <property type="entry name" value="Glyco_hydro_2_cat"/>
</dbReference>
<evidence type="ECO:0000313" key="8">
    <source>
        <dbReference type="EMBL" id="UJO14173.1"/>
    </source>
</evidence>
<dbReference type="InterPro" id="IPR008979">
    <property type="entry name" value="Galactose-bd-like_sf"/>
</dbReference>
<dbReference type="GO" id="GO:0005990">
    <property type="term" value="P:lactose catabolic process"/>
    <property type="evidence" value="ECO:0007669"/>
    <property type="project" value="TreeGrafter"/>
</dbReference>
<dbReference type="KEGG" id="ffu:CLAFUR5_02565"/>
<comment type="similarity">
    <text evidence="2">Belongs to the glycosyl hydrolase 2 family.</text>
</comment>
<comment type="catalytic activity">
    <reaction evidence="1">
        <text>Hydrolysis of terminal non-reducing beta-D-galactose residues in beta-D-galactosides.</text>
        <dbReference type="EC" id="3.2.1.23"/>
    </reaction>
</comment>
<dbReference type="RefSeq" id="XP_047758539.1">
    <property type="nucleotide sequence ID" value="XM_047901713.1"/>
</dbReference>
<evidence type="ECO:0000256" key="1">
    <source>
        <dbReference type="ARBA" id="ARBA00001412"/>
    </source>
</evidence>
<dbReference type="GeneID" id="71982443"/>
<dbReference type="SUPFAM" id="SSF49303">
    <property type="entry name" value="beta-Galactosidase/glucuronidase domain"/>
    <property type="match status" value="2"/>
</dbReference>
<dbReference type="InterPro" id="IPR050347">
    <property type="entry name" value="Bact_Beta-galactosidase"/>
</dbReference>
<dbReference type="SUPFAM" id="SSF49785">
    <property type="entry name" value="Galactose-binding domain-like"/>
    <property type="match status" value="1"/>
</dbReference>
<dbReference type="Proteomes" id="UP000756132">
    <property type="component" value="Chromosome 2"/>
</dbReference>
<dbReference type="InterPro" id="IPR006101">
    <property type="entry name" value="Glyco_hydro_2"/>
</dbReference>
<evidence type="ECO:0000256" key="3">
    <source>
        <dbReference type="ARBA" id="ARBA00012756"/>
    </source>
</evidence>
<dbReference type="InterPro" id="IPR032312">
    <property type="entry name" value="LacZ_4"/>
</dbReference>
<keyword evidence="5" id="KW-0326">Glycosidase</keyword>
<evidence type="ECO:0000256" key="5">
    <source>
        <dbReference type="ARBA" id="ARBA00023295"/>
    </source>
</evidence>
<proteinExistence type="inferred from homology"/>
<keyword evidence="9" id="KW-1185">Reference proteome</keyword>